<evidence type="ECO:0000313" key="1">
    <source>
        <dbReference type="EMBL" id="KAL3604879.1"/>
    </source>
</evidence>
<dbReference type="EMBL" id="RCHU02000002">
    <property type="protein sequence ID" value="KAL3604879.1"/>
    <property type="molecule type" value="Genomic_DNA"/>
</dbReference>
<dbReference type="Proteomes" id="UP000309997">
    <property type="component" value="Unassembled WGS sequence"/>
</dbReference>
<accession>A0ACC4CU30</accession>
<evidence type="ECO:0000313" key="2">
    <source>
        <dbReference type="Proteomes" id="UP000309997"/>
    </source>
</evidence>
<sequence length="155" mass="17302">MENEPKLLWWIFFTIPLLISNMQNCAYGEPQVPCYFVFGDSLFDNGNNNNLSTLAKANYTPYGFDFSKGPTGRFSNGNNTADVIAFRFTRVACCNLTSTGLCDPSTIPCPDRTQYAFYDSAHPTEARALILGRRAYRVQSLTDAFPVDISLLAQL</sequence>
<comment type="caution">
    <text evidence="1">The sequence shown here is derived from an EMBL/GenBank/DDBJ whole genome shotgun (WGS) entry which is preliminary data.</text>
</comment>
<protein>
    <submittedName>
        <fullName evidence="1">Uncharacterized protein</fullName>
    </submittedName>
</protein>
<name>A0ACC4CU30_POPAL</name>
<gene>
    <name evidence="1" type="ORF">D5086_005738</name>
</gene>
<proteinExistence type="predicted"/>
<organism evidence="1 2">
    <name type="scientific">Populus alba</name>
    <name type="common">White poplar</name>
    <dbReference type="NCBI Taxonomy" id="43335"/>
    <lineage>
        <taxon>Eukaryota</taxon>
        <taxon>Viridiplantae</taxon>
        <taxon>Streptophyta</taxon>
        <taxon>Embryophyta</taxon>
        <taxon>Tracheophyta</taxon>
        <taxon>Spermatophyta</taxon>
        <taxon>Magnoliopsida</taxon>
        <taxon>eudicotyledons</taxon>
        <taxon>Gunneridae</taxon>
        <taxon>Pentapetalae</taxon>
        <taxon>rosids</taxon>
        <taxon>fabids</taxon>
        <taxon>Malpighiales</taxon>
        <taxon>Salicaceae</taxon>
        <taxon>Saliceae</taxon>
        <taxon>Populus</taxon>
    </lineage>
</organism>
<reference evidence="1 2" key="1">
    <citation type="journal article" date="2024" name="Plant Biotechnol. J.">
        <title>Genome and CRISPR/Cas9 system of a widespread forest tree (Populus alba) in the world.</title>
        <authorList>
            <person name="Liu Y.J."/>
            <person name="Jiang P.F."/>
            <person name="Han X.M."/>
            <person name="Li X.Y."/>
            <person name="Wang H.M."/>
            <person name="Wang Y.J."/>
            <person name="Wang X.X."/>
            <person name="Zeng Q.Y."/>
        </authorList>
    </citation>
    <scope>NUCLEOTIDE SEQUENCE [LARGE SCALE GENOMIC DNA]</scope>
    <source>
        <strain evidence="2">cv. PAL-ZL1</strain>
    </source>
</reference>
<keyword evidence="2" id="KW-1185">Reference proteome</keyword>